<dbReference type="InterPro" id="IPR035968">
    <property type="entry name" value="ATP_synth_F1_ATPase_gsu"/>
</dbReference>
<keyword evidence="7" id="KW-0472">Membrane</keyword>
<dbReference type="Gene3D" id="3.40.1380.10">
    <property type="match status" value="1"/>
</dbReference>
<keyword evidence="11" id="KW-1185">Reference proteome</keyword>
<proteinExistence type="inferred from homology"/>
<sequence>MTKRSQLNDHFTALDDIGNIMTAMKTLCSIELNKITKFLPMQEQVMQTIRDAGRDFFSAYPISPMNTPNGNSSLYILIGSERGFCGGFNDSVLHWIAEREQQDPEFLPVFLVVGRKLALKMANDSRVIKALDGANALQEIPAVILHLLQSLEEVVSQQRMEWHSWQWEILFNEEEKNQIEVKTVRPFQEFFLTNDKPCSVPPILNLSHEQFLSEFAEQYLFSMCYSIFYKSFYGENHQRLFHLNHALDSLENKRSALKKYLNILRQEEITEEIQNIIRCAEAIIGNDMKEHHLDIE</sequence>
<evidence type="ECO:0000256" key="2">
    <source>
        <dbReference type="ARBA" id="ARBA00004170"/>
    </source>
</evidence>
<gene>
    <name evidence="10" type="ORF">Lbru_1785</name>
</gene>
<dbReference type="Proteomes" id="UP000054742">
    <property type="component" value="Unassembled WGS sequence"/>
</dbReference>
<evidence type="ECO:0000313" key="10">
    <source>
        <dbReference type="EMBL" id="KTC81265.1"/>
    </source>
</evidence>
<evidence type="ECO:0000256" key="7">
    <source>
        <dbReference type="ARBA" id="ARBA00023136"/>
    </source>
</evidence>
<dbReference type="InterPro" id="IPR000131">
    <property type="entry name" value="ATP_synth_F1_gsu"/>
</dbReference>
<dbReference type="STRING" id="29422.Lbru_1785"/>
<keyword evidence="6" id="KW-0406">Ion transport</keyword>
<dbReference type="EMBL" id="LNXV01000029">
    <property type="protein sequence ID" value="KTC81265.1"/>
    <property type="molecule type" value="Genomic_DNA"/>
</dbReference>
<dbReference type="Pfam" id="PF00231">
    <property type="entry name" value="ATP-synt"/>
    <property type="match status" value="1"/>
</dbReference>
<keyword evidence="4" id="KW-0813">Transport</keyword>
<evidence type="ECO:0000256" key="9">
    <source>
        <dbReference type="ARBA" id="ARBA00023310"/>
    </source>
</evidence>
<evidence type="ECO:0000256" key="5">
    <source>
        <dbReference type="ARBA" id="ARBA00022781"/>
    </source>
</evidence>
<evidence type="ECO:0000313" key="11">
    <source>
        <dbReference type="Proteomes" id="UP000054742"/>
    </source>
</evidence>
<keyword evidence="5" id="KW-0375">Hydrogen ion transport</keyword>
<dbReference type="PATRIC" id="fig|29422.6.peg.1899"/>
<comment type="similarity">
    <text evidence="3">Belongs to the ATPase gamma chain family.</text>
</comment>
<dbReference type="Gene3D" id="1.10.287.80">
    <property type="entry name" value="ATP synthase, gamma subunit, helix hairpin domain"/>
    <property type="match status" value="1"/>
</dbReference>
<comment type="function">
    <text evidence="1">Produces ATP from ADP in the presence of a proton gradient across the membrane. The gamma chain is believed to be important in regulating ATPase activity and the flow of protons through the CF(0) complex.</text>
</comment>
<evidence type="ECO:0000256" key="1">
    <source>
        <dbReference type="ARBA" id="ARBA00003456"/>
    </source>
</evidence>
<comment type="subcellular location">
    <subcellularLocation>
        <location evidence="2">Membrane</location>
        <topology evidence="2">Peripheral membrane protein</topology>
    </subcellularLocation>
</comment>
<evidence type="ECO:0000256" key="8">
    <source>
        <dbReference type="ARBA" id="ARBA00023196"/>
    </source>
</evidence>
<dbReference type="OrthoDB" id="187217at2"/>
<evidence type="ECO:0000256" key="6">
    <source>
        <dbReference type="ARBA" id="ARBA00023065"/>
    </source>
</evidence>
<dbReference type="PRINTS" id="PR00126">
    <property type="entry name" value="ATPASEGAMMA"/>
</dbReference>
<protein>
    <submittedName>
        <fullName evidence="10">Putative ATP synthase F1, gamma subunit</fullName>
    </submittedName>
</protein>
<evidence type="ECO:0000256" key="3">
    <source>
        <dbReference type="ARBA" id="ARBA00007681"/>
    </source>
</evidence>
<keyword evidence="9" id="KW-0066">ATP synthesis</keyword>
<name>A0A0W0SDQ1_9GAMM</name>
<dbReference type="GO" id="GO:0045259">
    <property type="term" value="C:proton-transporting ATP synthase complex"/>
    <property type="evidence" value="ECO:0007669"/>
    <property type="project" value="UniProtKB-KW"/>
</dbReference>
<dbReference type="SUPFAM" id="SSF52943">
    <property type="entry name" value="ATP synthase (F1-ATPase), gamma subunit"/>
    <property type="match status" value="1"/>
</dbReference>
<reference evidence="10 11" key="1">
    <citation type="submission" date="2015-11" db="EMBL/GenBank/DDBJ databases">
        <title>Genomic analysis of 38 Legionella species identifies large and diverse effector repertoires.</title>
        <authorList>
            <person name="Burstein D."/>
            <person name="Amaro F."/>
            <person name="Zusman T."/>
            <person name="Lifshitz Z."/>
            <person name="Cohen O."/>
            <person name="Gilbert J.A."/>
            <person name="Pupko T."/>
            <person name="Shuman H.A."/>
            <person name="Segal G."/>
        </authorList>
    </citation>
    <scope>NUCLEOTIDE SEQUENCE [LARGE SCALE GENOMIC DNA]</scope>
    <source>
        <strain evidence="10 11">ATCC 43878</strain>
    </source>
</reference>
<accession>A0A0W0SDQ1</accession>
<comment type="caution">
    <text evidence="10">The sequence shown here is derived from an EMBL/GenBank/DDBJ whole genome shotgun (WGS) entry which is preliminary data.</text>
</comment>
<evidence type="ECO:0000256" key="4">
    <source>
        <dbReference type="ARBA" id="ARBA00022448"/>
    </source>
</evidence>
<keyword evidence="8" id="KW-0139">CF(1)</keyword>
<dbReference type="GO" id="GO:0046933">
    <property type="term" value="F:proton-transporting ATP synthase activity, rotational mechanism"/>
    <property type="evidence" value="ECO:0007669"/>
    <property type="project" value="InterPro"/>
</dbReference>
<dbReference type="RefSeq" id="WP_010652837.1">
    <property type="nucleotide sequence ID" value="NZ_CAAAHU010000002.1"/>
</dbReference>
<dbReference type="AlphaFoldDB" id="A0A0W0SDQ1"/>
<organism evidence="10 11">
    <name type="scientific">Legionella brunensis</name>
    <dbReference type="NCBI Taxonomy" id="29422"/>
    <lineage>
        <taxon>Bacteria</taxon>
        <taxon>Pseudomonadati</taxon>
        <taxon>Pseudomonadota</taxon>
        <taxon>Gammaproteobacteria</taxon>
        <taxon>Legionellales</taxon>
        <taxon>Legionellaceae</taxon>
        <taxon>Legionella</taxon>
    </lineage>
</organism>